<dbReference type="EMBL" id="JABFCZ010000028">
    <property type="protein sequence ID" value="MBD1548939.1"/>
    <property type="molecule type" value="Genomic_DNA"/>
</dbReference>
<protein>
    <submittedName>
        <fullName evidence="9">Precorrin-2 C(20)-methyltransferase</fullName>
        <ecNumber evidence="9">2.1.1.130</ecNumber>
    </submittedName>
</protein>
<keyword evidence="5 9" id="KW-0808">Transferase</keyword>
<keyword evidence="6" id="KW-0949">S-adenosyl-L-methionine</keyword>
<dbReference type="PROSITE" id="PS00839">
    <property type="entry name" value="SUMT_1"/>
    <property type="match status" value="1"/>
</dbReference>
<dbReference type="Gene3D" id="3.30.950.10">
    <property type="entry name" value="Methyltransferase, Cobalt-precorrin-4 Transmethylase, Domain 2"/>
    <property type="match status" value="1"/>
</dbReference>
<dbReference type="GO" id="GO:0032259">
    <property type="term" value="P:methylation"/>
    <property type="evidence" value="ECO:0007669"/>
    <property type="project" value="UniProtKB-KW"/>
</dbReference>
<dbReference type="CDD" id="cd11645">
    <property type="entry name" value="Precorrin_2_C20_MT"/>
    <property type="match status" value="1"/>
</dbReference>
<keyword evidence="4 9" id="KW-0489">Methyltransferase</keyword>
<dbReference type="InterPro" id="IPR035996">
    <property type="entry name" value="4pyrrol_Methylase_sf"/>
</dbReference>
<gene>
    <name evidence="9" type="primary">cobI</name>
    <name evidence="9" type="ORF">HK439_21990</name>
</gene>
<keyword evidence="3" id="KW-0169">Cobalamin biosynthesis</keyword>
<feature type="domain" description="Tetrapyrrole methylase" evidence="8">
    <location>
        <begin position="4"/>
        <end position="208"/>
    </location>
</feature>
<sequence>MAGTLYGVGLGPGDPELLTLKAHRLISTAKVISYPAPDTGTSFARAIAAGYFPDGVREIPVVIPMRESRFPAKEIYDRAAEDIADVLETGTDVITLCEGDPFFYGSYMYVFERLSERYPTVIVPGVTSLTACAAALRRPLTSRTDVLTVIPGTLPDDDIRARIDSAQSIAIMKVGRHVGRLRALLDDLGLTAQAGYVERASLDEQKVLPLADFTGDKAPYFSMILIYKGDEAWTLPPSFSS</sequence>
<dbReference type="InterPro" id="IPR014777">
    <property type="entry name" value="4pyrrole_Mease_sub1"/>
</dbReference>
<dbReference type="InterPro" id="IPR003043">
    <property type="entry name" value="Uropor_MeTrfase_CS"/>
</dbReference>
<evidence type="ECO:0000256" key="6">
    <source>
        <dbReference type="ARBA" id="ARBA00022691"/>
    </source>
</evidence>
<evidence type="ECO:0000313" key="10">
    <source>
        <dbReference type="Proteomes" id="UP000598467"/>
    </source>
</evidence>
<dbReference type="Proteomes" id="UP000598467">
    <property type="component" value="Unassembled WGS sequence"/>
</dbReference>
<dbReference type="AlphaFoldDB" id="A0A926P0L1"/>
<evidence type="ECO:0000256" key="7">
    <source>
        <dbReference type="PIRNR" id="PIRNR036427"/>
    </source>
</evidence>
<evidence type="ECO:0000256" key="2">
    <source>
        <dbReference type="ARBA" id="ARBA00005879"/>
    </source>
</evidence>
<comment type="pathway">
    <text evidence="1">Cofactor biosynthesis; adenosylcobalamin biosynthesis.</text>
</comment>
<dbReference type="Gene3D" id="3.40.1010.10">
    <property type="entry name" value="Cobalt-precorrin-4 Transmethylase, Domain 1"/>
    <property type="match status" value="1"/>
</dbReference>
<evidence type="ECO:0000256" key="4">
    <source>
        <dbReference type="ARBA" id="ARBA00022603"/>
    </source>
</evidence>
<dbReference type="InterPro" id="IPR014776">
    <property type="entry name" value="4pyrrole_Mease_sub2"/>
</dbReference>
<dbReference type="NCBIfam" id="TIGR01467">
    <property type="entry name" value="cobI_cbiL"/>
    <property type="match status" value="1"/>
</dbReference>
<dbReference type="GO" id="GO:0009236">
    <property type="term" value="P:cobalamin biosynthetic process"/>
    <property type="evidence" value="ECO:0007669"/>
    <property type="project" value="UniProtKB-UniRule"/>
</dbReference>
<comment type="caution">
    <text evidence="9">The sequence shown here is derived from an EMBL/GenBank/DDBJ whole genome shotgun (WGS) entry which is preliminary data.</text>
</comment>
<dbReference type="InterPro" id="IPR000878">
    <property type="entry name" value="4pyrrol_Mease"/>
</dbReference>
<dbReference type="PIRSF" id="PIRSF036427">
    <property type="entry name" value="Precrrn-2_mtase"/>
    <property type="match status" value="1"/>
</dbReference>
<dbReference type="GO" id="GO:0030788">
    <property type="term" value="F:precorrin-2 C20-methyltransferase activity"/>
    <property type="evidence" value="ECO:0007669"/>
    <property type="project" value="UniProtKB-EC"/>
</dbReference>
<dbReference type="InterPro" id="IPR006364">
    <property type="entry name" value="CobI/CbiL/CobIJ_dom"/>
</dbReference>
<evidence type="ECO:0000313" key="9">
    <source>
        <dbReference type="EMBL" id="MBD1548939.1"/>
    </source>
</evidence>
<dbReference type="Pfam" id="PF00590">
    <property type="entry name" value="TP_methylase"/>
    <property type="match status" value="1"/>
</dbReference>
<dbReference type="InterPro" id="IPR012382">
    <property type="entry name" value="CobI/CbiL"/>
</dbReference>
<reference evidence="9" key="1">
    <citation type="submission" date="2020-05" db="EMBL/GenBank/DDBJ databases">
        <title>Identification of trans-AT polyketide cluster in two marine bacteria, producers of a novel glutaramide-containing polyketide sesbanimide D and analogs.</title>
        <authorList>
            <person name="Kacar D."/>
            <person name="Rodriguez P."/>
            <person name="Canedo L."/>
            <person name="Gonzalez E."/>
            <person name="Galan B."/>
            <person name="De La Calle F."/>
            <person name="Garcia J.L."/>
        </authorList>
    </citation>
    <scope>NUCLEOTIDE SEQUENCE</scope>
    <source>
        <strain evidence="9">PHM038</strain>
    </source>
</reference>
<dbReference type="PANTHER" id="PTHR43467:SF2">
    <property type="entry name" value="COBALT-PRECORRIN-2 C(20)-METHYLTRANSFERASE"/>
    <property type="match status" value="1"/>
</dbReference>
<name>A0A926P0L1_9HYPH</name>
<evidence type="ECO:0000256" key="5">
    <source>
        <dbReference type="ARBA" id="ARBA00022679"/>
    </source>
</evidence>
<proteinExistence type="inferred from homology"/>
<evidence type="ECO:0000256" key="1">
    <source>
        <dbReference type="ARBA" id="ARBA00004953"/>
    </source>
</evidence>
<accession>A0A926P0L1</accession>
<dbReference type="EC" id="2.1.1.130" evidence="9"/>
<organism evidence="9 10">
    <name type="scientific">Roseibium aggregatum</name>
    <dbReference type="NCBI Taxonomy" id="187304"/>
    <lineage>
        <taxon>Bacteria</taxon>
        <taxon>Pseudomonadati</taxon>
        <taxon>Pseudomonadota</taxon>
        <taxon>Alphaproteobacteria</taxon>
        <taxon>Hyphomicrobiales</taxon>
        <taxon>Stappiaceae</taxon>
        <taxon>Roseibium</taxon>
    </lineage>
</organism>
<evidence type="ECO:0000256" key="3">
    <source>
        <dbReference type="ARBA" id="ARBA00022573"/>
    </source>
</evidence>
<dbReference type="SUPFAM" id="SSF53790">
    <property type="entry name" value="Tetrapyrrole methylase"/>
    <property type="match status" value="1"/>
</dbReference>
<evidence type="ECO:0000259" key="8">
    <source>
        <dbReference type="Pfam" id="PF00590"/>
    </source>
</evidence>
<comment type="similarity">
    <text evidence="2 7">Belongs to the precorrin methyltransferase family.</text>
</comment>
<dbReference type="RefSeq" id="WP_190293628.1">
    <property type="nucleotide sequence ID" value="NZ_JABFCZ010000028.1"/>
</dbReference>
<dbReference type="PANTHER" id="PTHR43467">
    <property type="entry name" value="COBALT-PRECORRIN-2 C(20)-METHYLTRANSFERASE"/>
    <property type="match status" value="1"/>
</dbReference>